<dbReference type="AlphaFoldDB" id="A0A391NVD4"/>
<feature type="site" description="Deprotonates C-terminal active site Cys" evidence="3">
    <location>
        <position position="26"/>
    </location>
</feature>
<feature type="active site" description="Nucleophile" evidence="3">
    <location>
        <position position="32"/>
    </location>
</feature>
<feature type="site" description="Contributes to redox potential value" evidence="3">
    <location>
        <position position="33"/>
    </location>
</feature>
<comment type="caution">
    <text evidence="6">The sequence shown here is derived from an EMBL/GenBank/DDBJ whole genome shotgun (WGS) entry which is preliminary data.</text>
</comment>
<dbReference type="InterPro" id="IPR036249">
    <property type="entry name" value="Thioredoxin-like_sf"/>
</dbReference>
<dbReference type="PROSITE" id="PS00194">
    <property type="entry name" value="THIOREDOXIN_1"/>
    <property type="match status" value="1"/>
</dbReference>
<dbReference type="PRINTS" id="PR00421">
    <property type="entry name" value="THIOREDOXIN"/>
</dbReference>
<dbReference type="CDD" id="cd02947">
    <property type="entry name" value="TRX_family"/>
    <property type="match status" value="1"/>
</dbReference>
<gene>
    <name evidence="6" type="ORF">KIPB_008142</name>
</gene>
<organism evidence="6 7">
    <name type="scientific">Kipferlia bialata</name>
    <dbReference type="NCBI Taxonomy" id="797122"/>
    <lineage>
        <taxon>Eukaryota</taxon>
        <taxon>Metamonada</taxon>
        <taxon>Carpediemonas-like organisms</taxon>
        <taxon>Kipferlia</taxon>
    </lineage>
</organism>
<name>A0A391NVD4_9EUKA</name>
<comment type="similarity">
    <text evidence="2">Belongs to the thioredoxin family.</text>
</comment>
<accession>A0A391NVD4</accession>
<dbReference type="InterPro" id="IPR013766">
    <property type="entry name" value="Thioredoxin_domain"/>
</dbReference>
<dbReference type="PIRSF" id="PIRSF000077">
    <property type="entry name" value="Thioredoxin"/>
    <property type="match status" value="1"/>
</dbReference>
<evidence type="ECO:0000259" key="5">
    <source>
        <dbReference type="PROSITE" id="PS51352"/>
    </source>
</evidence>
<dbReference type="InterPro" id="IPR005746">
    <property type="entry name" value="Thioredoxin"/>
</dbReference>
<dbReference type="EMBL" id="BDIP01002448">
    <property type="protein sequence ID" value="GCA63148.1"/>
    <property type="molecule type" value="Genomic_DNA"/>
</dbReference>
<feature type="domain" description="Thioredoxin" evidence="5">
    <location>
        <begin position="1"/>
        <end position="106"/>
    </location>
</feature>
<evidence type="ECO:0000256" key="4">
    <source>
        <dbReference type="PIRSR" id="PIRSR000077-4"/>
    </source>
</evidence>
<dbReference type="GO" id="GO:0015035">
    <property type="term" value="F:protein-disulfide reductase activity"/>
    <property type="evidence" value="ECO:0007669"/>
    <property type="project" value="InterPro"/>
</dbReference>
<dbReference type="Pfam" id="PF00085">
    <property type="entry name" value="Thioredoxin"/>
    <property type="match status" value="1"/>
</dbReference>
<dbReference type="PANTHER" id="PTHR46115">
    <property type="entry name" value="THIOREDOXIN-LIKE PROTEIN 1"/>
    <property type="match status" value="1"/>
</dbReference>
<evidence type="ECO:0000256" key="2">
    <source>
        <dbReference type="PIRNR" id="PIRNR000077"/>
    </source>
</evidence>
<dbReference type="InterPro" id="IPR017937">
    <property type="entry name" value="Thioredoxin_CS"/>
</dbReference>
<dbReference type="Proteomes" id="UP000265618">
    <property type="component" value="Unassembled WGS sequence"/>
</dbReference>
<evidence type="ECO:0000313" key="6">
    <source>
        <dbReference type="EMBL" id="GCA63148.1"/>
    </source>
</evidence>
<feature type="site" description="Contributes to redox potential value" evidence="3">
    <location>
        <position position="34"/>
    </location>
</feature>
<dbReference type="SUPFAM" id="SSF52833">
    <property type="entry name" value="Thioredoxin-like"/>
    <property type="match status" value="1"/>
</dbReference>
<keyword evidence="1 4" id="KW-1015">Disulfide bond</keyword>
<evidence type="ECO:0000313" key="7">
    <source>
        <dbReference type="Proteomes" id="UP000265618"/>
    </source>
</evidence>
<proteinExistence type="inferred from homology"/>
<reference evidence="6 7" key="1">
    <citation type="journal article" date="2018" name="PLoS ONE">
        <title>The draft genome of Kipferlia bialata reveals reductive genome evolution in fornicate parasites.</title>
        <authorList>
            <person name="Tanifuji G."/>
            <person name="Takabayashi S."/>
            <person name="Kume K."/>
            <person name="Takagi M."/>
            <person name="Nakayama T."/>
            <person name="Kamikawa R."/>
            <person name="Inagaki Y."/>
            <person name="Hashimoto T."/>
        </authorList>
    </citation>
    <scope>NUCLEOTIDE SEQUENCE [LARGE SCALE GENOMIC DNA]</scope>
    <source>
        <strain evidence="6">NY0173</strain>
    </source>
</reference>
<evidence type="ECO:0000256" key="3">
    <source>
        <dbReference type="PIRSR" id="PIRSR000077-1"/>
    </source>
</evidence>
<keyword evidence="7" id="KW-1185">Reference proteome</keyword>
<keyword evidence="4" id="KW-0676">Redox-active center</keyword>
<feature type="active site" description="Nucleophile" evidence="3">
    <location>
        <position position="35"/>
    </location>
</feature>
<protein>
    <recommendedName>
        <fullName evidence="2">Thioredoxin</fullName>
    </recommendedName>
</protein>
<feature type="disulfide bond" description="Redox-active" evidence="4">
    <location>
        <begin position="32"/>
        <end position="35"/>
    </location>
</feature>
<sequence length="106" mass="11612">MVHEIKDAADFNSFVEKSTEKLLVIDFFATWCPPCKAIAPFFAQLAETHGGKVDFIKVDVDQHGSIAQTYGVKAMPTFVYVKNKQKVGAVQGANQAGIQAALQQHM</sequence>
<dbReference type="Gene3D" id="3.40.30.10">
    <property type="entry name" value="Glutaredoxin"/>
    <property type="match status" value="1"/>
</dbReference>
<dbReference type="PROSITE" id="PS51352">
    <property type="entry name" value="THIOREDOXIN_2"/>
    <property type="match status" value="1"/>
</dbReference>
<dbReference type="OrthoDB" id="2121326at2759"/>
<evidence type="ECO:0000256" key="1">
    <source>
        <dbReference type="ARBA" id="ARBA00023157"/>
    </source>
</evidence>